<accession>A0A6S7J464</accession>
<dbReference type="AlphaFoldDB" id="A0A6S7J464"/>
<sequence>ASATSNSANRATFSRSSSTRSQASRKRKRTVDKPSKVIYKDLVFIPDPEEEQVPTHTARVTLETDGKVIHGFPVDMEWDARSLRGKICDQIPELLFSEFEYVK</sequence>
<feature type="non-terminal residue" evidence="2">
    <location>
        <position position="1"/>
    </location>
</feature>
<keyword evidence="3" id="KW-1185">Reference proteome</keyword>
<protein>
    <submittedName>
        <fullName evidence="2">Uncharacterized protein</fullName>
    </submittedName>
</protein>
<organism evidence="2 3">
    <name type="scientific">Paramuricea clavata</name>
    <name type="common">Red gorgonian</name>
    <name type="synonym">Violescent sea-whip</name>
    <dbReference type="NCBI Taxonomy" id="317549"/>
    <lineage>
        <taxon>Eukaryota</taxon>
        <taxon>Metazoa</taxon>
        <taxon>Cnidaria</taxon>
        <taxon>Anthozoa</taxon>
        <taxon>Octocorallia</taxon>
        <taxon>Malacalcyonacea</taxon>
        <taxon>Plexauridae</taxon>
        <taxon>Paramuricea</taxon>
    </lineage>
</organism>
<evidence type="ECO:0000313" key="3">
    <source>
        <dbReference type="Proteomes" id="UP001152795"/>
    </source>
</evidence>
<feature type="non-terminal residue" evidence="2">
    <location>
        <position position="103"/>
    </location>
</feature>
<dbReference type="EMBL" id="CACRXK020013427">
    <property type="protein sequence ID" value="CAB4025127.1"/>
    <property type="molecule type" value="Genomic_DNA"/>
</dbReference>
<reference evidence="2" key="1">
    <citation type="submission" date="2020-04" db="EMBL/GenBank/DDBJ databases">
        <authorList>
            <person name="Alioto T."/>
            <person name="Alioto T."/>
            <person name="Gomez Garrido J."/>
        </authorList>
    </citation>
    <scope>NUCLEOTIDE SEQUENCE</scope>
    <source>
        <strain evidence="2">A484AB</strain>
    </source>
</reference>
<gene>
    <name evidence="2" type="ORF">PACLA_8A006002</name>
</gene>
<comment type="caution">
    <text evidence="2">The sequence shown here is derived from an EMBL/GenBank/DDBJ whole genome shotgun (WGS) entry which is preliminary data.</text>
</comment>
<dbReference type="OrthoDB" id="8921497at2759"/>
<name>A0A6S7J464_PARCT</name>
<dbReference type="Proteomes" id="UP001152795">
    <property type="component" value="Unassembled WGS sequence"/>
</dbReference>
<evidence type="ECO:0000256" key="1">
    <source>
        <dbReference type="SAM" id="MobiDB-lite"/>
    </source>
</evidence>
<proteinExistence type="predicted"/>
<feature type="compositionally biased region" description="Low complexity" evidence="1">
    <location>
        <begin position="1"/>
        <end position="22"/>
    </location>
</feature>
<feature type="region of interest" description="Disordered" evidence="1">
    <location>
        <begin position="1"/>
        <end position="32"/>
    </location>
</feature>
<evidence type="ECO:0000313" key="2">
    <source>
        <dbReference type="EMBL" id="CAB4025127.1"/>
    </source>
</evidence>